<protein>
    <submittedName>
        <fullName evidence="1">GxxExxY protein</fullName>
    </submittedName>
</protein>
<name>A0ABZ0RLR1_9BACT</name>
<dbReference type="RefSeq" id="WP_319832905.1">
    <property type="nucleotide sequence ID" value="NZ_CP138858.1"/>
</dbReference>
<dbReference type="Proteomes" id="UP001324993">
    <property type="component" value="Chromosome"/>
</dbReference>
<keyword evidence="2" id="KW-1185">Reference proteome</keyword>
<proteinExistence type="predicted"/>
<dbReference type="EMBL" id="CP138858">
    <property type="protein sequence ID" value="WPJ96038.1"/>
    <property type="molecule type" value="Genomic_DNA"/>
</dbReference>
<dbReference type="Pfam" id="PF13366">
    <property type="entry name" value="PDDEXK_3"/>
    <property type="match status" value="1"/>
</dbReference>
<dbReference type="InterPro" id="IPR026350">
    <property type="entry name" value="GxxExxY"/>
</dbReference>
<dbReference type="NCBIfam" id="TIGR04256">
    <property type="entry name" value="GxxExxY"/>
    <property type="match status" value="1"/>
</dbReference>
<reference evidence="1 2" key="1">
    <citation type="submission" date="2023-11" db="EMBL/GenBank/DDBJ databases">
        <title>Coraliomargarita sp. nov., isolated from marine algae.</title>
        <authorList>
            <person name="Lee J.K."/>
            <person name="Baek J.H."/>
            <person name="Kim J.M."/>
            <person name="Choi D.G."/>
            <person name="Jeon C.O."/>
        </authorList>
    </citation>
    <scope>NUCLEOTIDE SEQUENCE [LARGE SCALE GENOMIC DNA]</scope>
    <source>
        <strain evidence="1 2">J2-16</strain>
    </source>
</reference>
<sequence length="257" mass="29418">MPISFSKIIQVTHQDDFHAIDHMVMKSAFEIHNEIGRLLDEKVYQRTLLHRLTSRGLQCELESEIRITHKEFQKSYFIDLIVDGVLFETKTTAQLKPQHEAQLLNYLLLTNTQHGKLINFRPNSVQSRFVSTTLRSSDRAKFKITAEDSAIAEVLHDLLSDLGTHLAINLYSDALRQLLDSELREISLSDAKKFIGVQAMPMLTNTEALIVIAIAQAQGIASYKKHLTRFLTIADLKSFNWINFNNRTITQSVLLRK</sequence>
<dbReference type="Gene3D" id="3.90.320.10">
    <property type="match status" value="1"/>
</dbReference>
<dbReference type="InterPro" id="IPR011604">
    <property type="entry name" value="PDDEXK-like_dom_sf"/>
</dbReference>
<organism evidence="1 2">
    <name type="scientific">Coraliomargarita algicola</name>
    <dbReference type="NCBI Taxonomy" id="3092156"/>
    <lineage>
        <taxon>Bacteria</taxon>
        <taxon>Pseudomonadati</taxon>
        <taxon>Verrucomicrobiota</taxon>
        <taxon>Opitutia</taxon>
        <taxon>Puniceicoccales</taxon>
        <taxon>Coraliomargaritaceae</taxon>
        <taxon>Coraliomargarita</taxon>
    </lineage>
</organism>
<accession>A0ABZ0RLR1</accession>
<evidence type="ECO:0000313" key="1">
    <source>
        <dbReference type="EMBL" id="WPJ96038.1"/>
    </source>
</evidence>
<evidence type="ECO:0000313" key="2">
    <source>
        <dbReference type="Proteomes" id="UP001324993"/>
    </source>
</evidence>
<gene>
    <name evidence="1" type="ORF">SH580_21725</name>
</gene>